<dbReference type="NCBIfam" id="TIGR02281">
    <property type="entry name" value="clan_AA_DTGA"/>
    <property type="match status" value="1"/>
</dbReference>
<name>A0ABU8XBA0_9BURK</name>
<dbReference type="InterPro" id="IPR011969">
    <property type="entry name" value="Clan_AA_Asp_peptidase_C"/>
</dbReference>
<dbReference type="RefSeq" id="WP_340336003.1">
    <property type="nucleotide sequence ID" value="NZ_JBBKZS010000005.1"/>
</dbReference>
<organism evidence="2 3">
    <name type="scientific">Variovorax robiniae</name>
    <dbReference type="NCBI Taxonomy" id="1836199"/>
    <lineage>
        <taxon>Bacteria</taxon>
        <taxon>Pseudomonadati</taxon>
        <taxon>Pseudomonadota</taxon>
        <taxon>Betaproteobacteria</taxon>
        <taxon>Burkholderiales</taxon>
        <taxon>Comamonadaceae</taxon>
        <taxon>Variovorax</taxon>
    </lineage>
</organism>
<keyword evidence="1" id="KW-0732">Signal</keyword>
<dbReference type="SUPFAM" id="SSF50630">
    <property type="entry name" value="Acid proteases"/>
    <property type="match status" value="1"/>
</dbReference>
<reference evidence="2 3" key="1">
    <citation type="submission" date="2024-03" db="EMBL/GenBank/DDBJ databases">
        <title>Novel species of the genus Variovorax.</title>
        <authorList>
            <person name="Liu Q."/>
            <person name="Xin Y.-H."/>
        </authorList>
    </citation>
    <scope>NUCLEOTIDE SEQUENCE [LARGE SCALE GENOMIC DNA]</scope>
    <source>
        <strain evidence="2 3">KACC 18901</strain>
    </source>
</reference>
<dbReference type="CDD" id="cd05483">
    <property type="entry name" value="retropepsin_like_bacteria"/>
    <property type="match status" value="1"/>
</dbReference>
<keyword evidence="3" id="KW-1185">Reference proteome</keyword>
<evidence type="ECO:0000313" key="2">
    <source>
        <dbReference type="EMBL" id="MEJ8855937.1"/>
    </source>
</evidence>
<evidence type="ECO:0000256" key="1">
    <source>
        <dbReference type="SAM" id="SignalP"/>
    </source>
</evidence>
<evidence type="ECO:0000313" key="3">
    <source>
        <dbReference type="Proteomes" id="UP001367030"/>
    </source>
</evidence>
<protein>
    <submittedName>
        <fullName evidence="2">Retropepsin-like aspartic protease</fullName>
    </submittedName>
</protein>
<proteinExistence type="predicted"/>
<comment type="caution">
    <text evidence="2">The sequence shown here is derived from an EMBL/GenBank/DDBJ whole genome shotgun (WGS) entry which is preliminary data.</text>
</comment>
<dbReference type="InterPro" id="IPR021109">
    <property type="entry name" value="Peptidase_aspartic_dom_sf"/>
</dbReference>
<feature type="signal peptide" evidence="1">
    <location>
        <begin position="1"/>
        <end position="18"/>
    </location>
</feature>
<sequence length="175" mass="18494">MKYLLWAIALACAGSASAQERIWRCGNEFINDPHIARQKGCKDTGLGKPALKTAAVTVPVDDDGHFRMRGTVNGQPAVFLVDTGATFVGISDDLARRANLHGGAPVQFHTANGVRASRVVEGVNVTAGSLAVPNGVKVAVGTIGLGNDVLLGQSFLSHFEITMNGKQMVIRNRTE</sequence>
<dbReference type="Proteomes" id="UP001367030">
    <property type="component" value="Unassembled WGS sequence"/>
</dbReference>
<dbReference type="InterPro" id="IPR034122">
    <property type="entry name" value="Retropepsin-like_bacterial"/>
</dbReference>
<gene>
    <name evidence="2" type="ORF">WKW79_15260</name>
</gene>
<accession>A0ABU8XBA0</accession>
<dbReference type="Pfam" id="PF13975">
    <property type="entry name" value="gag-asp_proteas"/>
    <property type="match status" value="1"/>
</dbReference>
<feature type="chain" id="PRO_5047535674" evidence="1">
    <location>
        <begin position="19"/>
        <end position="175"/>
    </location>
</feature>
<dbReference type="Gene3D" id="2.40.70.10">
    <property type="entry name" value="Acid Proteases"/>
    <property type="match status" value="1"/>
</dbReference>
<dbReference type="EMBL" id="JBBKZS010000005">
    <property type="protein sequence ID" value="MEJ8855937.1"/>
    <property type="molecule type" value="Genomic_DNA"/>
</dbReference>